<name>A0A1D2MJ27_ORCCI</name>
<proteinExistence type="predicted"/>
<organism evidence="2 3">
    <name type="scientific">Orchesella cincta</name>
    <name type="common">Springtail</name>
    <name type="synonym">Podura cincta</name>
    <dbReference type="NCBI Taxonomy" id="48709"/>
    <lineage>
        <taxon>Eukaryota</taxon>
        <taxon>Metazoa</taxon>
        <taxon>Ecdysozoa</taxon>
        <taxon>Arthropoda</taxon>
        <taxon>Hexapoda</taxon>
        <taxon>Collembola</taxon>
        <taxon>Entomobryomorpha</taxon>
        <taxon>Entomobryoidea</taxon>
        <taxon>Orchesellidae</taxon>
        <taxon>Orchesellinae</taxon>
        <taxon>Orchesella</taxon>
    </lineage>
</organism>
<accession>A0A1D2MJ27</accession>
<evidence type="ECO:0000256" key="1">
    <source>
        <dbReference type="SAM" id="Phobius"/>
    </source>
</evidence>
<keyword evidence="1" id="KW-0472">Membrane</keyword>
<dbReference type="AlphaFoldDB" id="A0A1D2MJ27"/>
<sequence>MGDEGVEGPSFLENLIQTCKIFVFGAAVGAFMTYCISRNVLKASGSHRGSLDGRETYLSVPTGEGVKSPSFLSEWRETDTNEVAKLIPEQQQINRRRRSSLLYPCKR</sequence>
<dbReference type="Proteomes" id="UP000094527">
    <property type="component" value="Unassembled WGS sequence"/>
</dbReference>
<keyword evidence="1" id="KW-1133">Transmembrane helix</keyword>
<feature type="transmembrane region" description="Helical" evidence="1">
    <location>
        <begin position="15"/>
        <end position="36"/>
    </location>
</feature>
<protein>
    <submittedName>
        <fullName evidence="2">Uncharacterized protein</fullName>
    </submittedName>
</protein>
<reference evidence="2 3" key="1">
    <citation type="journal article" date="2016" name="Genome Biol. Evol.">
        <title>Gene Family Evolution Reflects Adaptation to Soil Environmental Stressors in the Genome of the Collembolan Orchesella cincta.</title>
        <authorList>
            <person name="Faddeeva-Vakhrusheva A."/>
            <person name="Derks M.F."/>
            <person name="Anvar S.Y."/>
            <person name="Agamennone V."/>
            <person name="Suring W."/>
            <person name="Smit S."/>
            <person name="van Straalen N.M."/>
            <person name="Roelofs D."/>
        </authorList>
    </citation>
    <scope>NUCLEOTIDE SEQUENCE [LARGE SCALE GENOMIC DNA]</scope>
    <source>
        <tissue evidence="2">Mixed pool</tissue>
    </source>
</reference>
<evidence type="ECO:0000313" key="3">
    <source>
        <dbReference type="Proteomes" id="UP000094527"/>
    </source>
</evidence>
<keyword evidence="3" id="KW-1185">Reference proteome</keyword>
<evidence type="ECO:0000313" key="2">
    <source>
        <dbReference type="EMBL" id="ODM93010.1"/>
    </source>
</evidence>
<comment type="caution">
    <text evidence="2">The sequence shown here is derived from an EMBL/GenBank/DDBJ whole genome shotgun (WGS) entry which is preliminary data.</text>
</comment>
<keyword evidence="1" id="KW-0812">Transmembrane</keyword>
<dbReference type="EMBL" id="LJIJ01001100">
    <property type="protein sequence ID" value="ODM93010.1"/>
    <property type="molecule type" value="Genomic_DNA"/>
</dbReference>
<gene>
    <name evidence="2" type="ORF">Ocin01_13672</name>
</gene>